<dbReference type="EMBL" id="CAJNNV010030487">
    <property type="protein sequence ID" value="CAE8632654.1"/>
    <property type="molecule type" value="Genomic_DNA"/>
</dbReference>
<keyword evidence="1" id="KW-0732">Signal</keyword>
<feature type="signal peptide" evidence="1">
    <location>
        <begin position="1"/>
        <end position="34"/>
    </location>
</feature>
<evidence type="ECO:0000313" key="4">
    <source>
        <dbReference type="Proteomes" id="UP000654075"/>
    </source>
</evidence>
<dbReference type="InterPro" id="IPR029063">
    <property type="entry name" value="SAM-dependent_MTases_sf"/>
</dbReference>
<dbReference type="Pfam" id="PF05050">
    <property type="entry name" value="Methyltransf_21"/>
    <property type="match status" value="1"/>
</dbReference>
<name>A0A813H4I8_POLGL</name>
<evidence type="ECO:0000256" key="1">
    <source>
        <dbReference type="SAM" id="SignalP"/>
    </source>
</evidence>
<evidence type="ECO:0000259" key="2">
    <source>
        <dbReference type="Pfam" id="PF05050"/>
    </source>
</evidence>
<keyword evidence="4" id="KW-1185">Reference proteome</keyword>
<feature type="domain" description="Methyltransferase FkbM" evidence="2">
    <location>
        <begin position="153"/>
        <end position="326"/>
    </location>
</feature>
<dbReference type="Gene3D" id="3.40.50.150">
    <property type="entry name" value="Vaccinia Virus protein VP39"/>
    <property type="match status" value="1"/>
</dbReference>
<protein>
    <recommendedName>
        <fullName evidence="2">Methyltransferase FkbM domain-containing protein</fullName>
    </recommendedName>
</protein>
<organism evidence="3 4">
    <name type="scientific">Polarella glacialis</name>
    <name type="common">Dinoflagellate</name>
    <dbReference type="NCBI Taxonomy" id="89957"/>
    <lineage>
        <taxon>Eukaryota</taxon>
        <taxon>Sar</taxon>
        <taxon>Alveolata</taxon>
        <taxon>Dinophyceae</taxon>
        <taxon>Suessiales</taxon>
        <taxon>Suessiaceae</taxon>
        <taxon>Polarella</taxon>
    </lineage>
</organism>
<feature type="chain" id="PRO_5032342702" description="Methyltransferase FkbM domain-containing protein" evidence="1">
    <location>
        <begin position="35"/>
        <end position="352"/>
    </location>
</feature>
<sequence>MVVSQPQRLLCSRAMLPLDKWLIVALLWAPFASIADEASCAQHLLTANVFEDAKDPAKLGIYADCVMLLRYSLTAPKAVHVAGVHYPTLIVSRHSEPGLVYESFRDGEEVPHTFVLPAFDLNIGHAMKLVGTHNIRQSYEMQLLLRPGDSFVDCGANLGAYVVPMAERLGRSGRVLAFEPFLRTFQHLTANVALNGLLNVQTVQAALGNSTLRRTLSAPRMDYFNTLGAMRVEGQMNADVAIDSGITYEGEEEVQVYTLDDFLESNGKKLPSLRLIKIDVEGMETQVVQGARRTIAAHLPIIWSENTAYFERQDTGFLAVMHELGYGCGKSESAPEDLICTAANGRGHQTEM</sequence>
<dbReference type="InterPro" id="IPR052514">
    <property type="entry name" value="SAM-dependent_MTase"/>
</dbReference>
<proteinExistence type="predicted"/>
<dbReference type="SUPFAM" id="SSF53335">
    <property type="entry name" value="S-adenosyl-L-methionine-dependent methyltransferases"/>
    <property type="match status" value="1"/>
</dbReference>
<gene>
    <name evidence="3" type="ORF">PGLA1383_LOCUS48587</name>
</gene>
<dbReference type="PANTHER" id="PTHR34203:SF15">
    <property type="entry name" value="SLL1173 PROTEIN"/>
    <property type="match status" value="1"/>
</dbReference>
<dbReference type="AlphaFoldDB" id="A0A813H4I8"/>
<dbReference type="Proteomes" id="UP000654075">
    <property type="component" value="Unassembled WGS sequence"/>
</dbReference>
<dbReference type="NCBIfam" id="TIGR01444">
    <property type="entry name" value="fkbM_fam"/>
    <property type="match status" value="1"/>
</dbReference>
<dbReference type="OrthoDB" id="5835829at2759"/>
<reference evidence="3" key="1">
    <citation type="submission" date="2021-02" db="EMBL/GenBank/DDBJ databases">
        <authorList>
            <person name="Dougan E. K."/>
            <person name="Rhodes N."/>
            <person name="Thang M."/>
            <person name="Chan C."/>
        </authorList>
    </citation>
    <scope>NUCLEOTIDE SEQUENCE</scope>
</reference>
<dbReference type="PANTHER" id="PTHR34203">
    <property type="entry name" value="METHYLTRANSFERASE, FKBM FAMILY PROTEIN"/>
    <property type="match status" value="1"/>
</dbReference>
<dbReference type="InterPro" id="IPR006342">
    <property type="entry name" value="FkbM_mtfrase"/>
</dbReference>
<evidence type="ECO:0000313" key="3">
    <source>
        <dbReference type="EMBL" id="CAE8632654.1"/>
    </source>
</evidence>
<accession>A0A813H4I8</accession>
<comment type="caution">
    <text evidence="3">The sequence shown here is derived from an EMBL/GenBank/DDBJ whole genome shotgun (WGS) entry which is preliminary data.</text>
</comment>